<name>A0ABP0M0V7_9DINO</name>
<accession>A0ABP0M0V7</accession>
<comment type="caution">
    <text evidence="2">The sequence shown here is derived from an EMBL/GenBank/DDBJ whole genome shotgun (WGS) entry which is preliminary data.</text>
</comment>
<feature type="non-terminal residue" evidence="2">
    <location>
        <position position="1"/>
    </location>
</feature>
<feature type="region of interest" description="Disordered" evidence="1">
    <location>
        <begin position="185"/>
        <end position="209"/>
    </location>
</feature>
<protein>
    <submittedName>
        <fullName evidence="2">Uncharacterized protein</fullName>
    </submittedName>
</protein>
<reference evidence="2 3" key="1">
    <citation type="submission" date="2024-02" db="EMBL/GenBank/DDBJ databases">
        <authorList>
            <person name="Chen Y."/>
            <person name="Shah S."/>
            <person name="Dougan E. K."/>
            <person name="Thang M."/>
            <person name="Chan C."/>
        </authorList>
    </citation>
    <scope>NUCLEOTIDE SEQUENCE [LARGE SCALE GENOMIC DNA]</scope>
</reference>
<evidence type="ECO:0000256" key="1">
    <source>
        <dbReference type="SAM" id="MobiDB-lite"/>
    </source>
</evidence>
<keyword evidence="3" id="KW-1185">Reference proteome</keyword>
<sequence length="209" mass="23158">AFGVTEYFDIINKHWGEALKKLHEERAARRKALPDTSAVDESPIEIADDDGADLVLLEHQSLEQAERGIVSETMDVDCGDPAKPSLKEVNDRIARVKHALEQRRLAHAVASSKESVDTMDTQGYDSNAAAAEHSQFDPYQIPVGAVLDFDGQRAKPFAMCGASHDEEKALLDAEAQLLCLRAQKEKDAEERLERESEEKSGVEQCEAQR</sequence>
<evidence type="ECO:0000313" key="3">
    <source>
        <dbReference type="Proteomes" id="UP001642484"/>
    </source>
</evidence>
<evidence type="ECO:0000313" key="2">
    <source>
        <dbReference type="EMBL" id="CAK9044402.1"/>
    </source>
</evidence>
<dbReference type="EMBL" id="CAXAMN010014827">
    <property type="protein sequence ID" value="CAK9044402.1"/>
    <property type="molecule type" value="Genomic_DNA"/>
</dbReference>
<gene>
    <name evidence="2" type="ORF">CCMP2556_LOCUS23382</name>
</gene>
<dbReference type="Proteomes" id="UP001642484">
    <property type="component" value="Unassembled WGS sequence"/>
</dbReference>
<proteinExistence type="predicted"/>
<feature type="non-terminal residue" evidence="2">
    <location>
        <position position="209"/>
    </location>
</feature>
<organism evidence="2 3">
    <name type="scientific">Durusdinium trenchii</name>
    <dbReference type="NCBI Taxonomy" id="1381693"/>
    <lineage>
        <taxon>Eukaryota</taxon>
        <taxon>Sar</taxon>
        <taxon>Alveolata</taxon>
        <taxon>Dinophyceae</taxon>
        <taxon>Suessiales</taxon>
        <taxon>Symbiodiniaceae</taxon>
        <taxon>Durusdinium</taxon>
    </lineage>
</organism>